<gene>
    <name evidence="3" type="ORF">E7Y31_19020</name>
</gene>
<accession>A0A4S5CVK4</accession>
<evidence type="ECO:0000256" key="1">
    <source>
        <dbReference type="SAM" id="MobiDB-lite"/>
    </source>
</evidence>
<keyword evidence="4" id="KW-1185">Reference proteome</keyword>
<dbReference type="RefSeq" id="WP_207634454.1">
    <property type="nucleotide sequence ID" value="NZ_SSXH01000635.1"/>
</dbReference>
<dbReference type="SUPFAM" id="SSF50998">
    <property type="entry name" value="Quinoprotein alcohol dehydrogenase-like"/>
    <property type="match status" value="1"/>
</dbReference>
<protein>
    <recommendedName>
        <fullName evidence="2">Pyrrolo-quinoline quinone repeat domain-containing protein</fullName>
    </recommendedName>
</protein>
<feature type="domain" description="Pyrrolo-quinoline quinone repeat" evidence="2">
    <location>
        <begin position="21"/>
        <end position="81"/>
    </location>
</feature>
<dbReference type="AlphaFoldDB" id="A0A4S5CVK4"/>
<dbReference type="Pfam" id="PF13360">
    <property type="entry name" value="PQQ_2"/>
    <property type="match status" value="2"/>
</dbReference>
<sequence>QPLAHRHPTPRPLCVPTPSGLSAIDARNGAGRWKLSTELPFSPATPASVPDGIATVFAGTDVVLLDRADGSIRWRTPMESASKLAMASYTRTPQVLFAGPVPVPAEDGSVRLLLSGLDGRVYTLDAASGKRLAEVNVGAPVAAPVAVTDELIIAIAVDGVVTAIERSALL</sequence>
<evidence type="ECO:0000313" key="3">
    <source>
        <dbReference type="EMBL" id="THJ49191.1"/>
    </source>
</evidence>
<dbReference type="Gene3D" id="2.130.10.10">
    <property type="entry name" value="YVTN repeat-like/Quinoprotein amine dehydrogenase"/>
    <property type="match status" value="1"/>
</dbReference>
<feature type="region of interest" description="Disordered" evidence="1">
    <location>
        <begin position="1"/>
        <end position="20"/>
    </location>
</feature>
<dbReference type="Gene3D" id="2.40.10.480">
    <property type="match status" value="1"/>
</dbReference>
<organism evidence="3 4">
    <name type="scientific">Candidatus Frankia alpina</name>
    <dbReference type="NCBI Taxonomy" id="2699483"/>
    <lineage>
        <taxon>Bacteria</taxon>
        <taxon>Bacillati</taxon>
        <taxon>Actinomycetota</taxon>
        <taxon>Actinomycetes</taxon>
        <taxon>Frankiales</taxon>
        <taxon>Frankiaceae</taxon>
        <taxon>Frankia</taxon>
    </lineage>
</organism>
<feature type="non-terminal residue" evidence="3">
    <location>
        <position position="1"/>
    </location>
</feature>
<proteinExistence type="predicted"/>
<dbReference type="InterPro" id="IPR011047">
    <property type="entry name" value="Quinoprotein_ADH-like_sf"/>
</dbReference>
<dbReference type="InterPro" id="IPR002372">
    <property type="entry name" value="PQQ_rpt_dom"/>
</dbReference>
<dbReference type="InterPro" id="IPR015943">
    <property type="entry name" value="WD40/YVTN_repeat-like_dom_sf"/>
</dbReference>
<name>A0A4S5CVK4_9ACTN</name>
<dbReference type="EMBL" id="SSXH01000635">
    <property type="protein sequence ID" value="THJ49191.1"/>
    <property type="molecule type" value="Genomic_DNA"/>
</dbReference>
<comment type="caution">
    <text evidence="3">The sequence shown here is derived from an EMBL/GenBank/DDBJ whole genome shotgun (WGS) entry which is preliminary data.</text>
</comment>
<reference evidence="3 4" key="1">
    <citation type="submission" date="2019-04" db="EMBL/GenBank/DDBJ databases">
        <title>Draft genome sequences for three unisolated Alnus-infective Frankia Sp+ strains, AgTrS, AiOr and AvVan, the first sequenced Frankia strains able to sporulate in-planta.</title>
        <authorList>
            <person name="Bethencourt L."/>
            <person name="Vautrin F."/>
            <person name="Taib N."/>
            <person name="Dubost A."/>
            <person name="Castro-Garcia L."/>
            <person name="Imbaud O."/>
            <person name="Abrouk D."/>
            <person name="Fournier P."/>
            <person name="Briolay J."/>
            <person name="Nguyen A."/>
            <person name="Normand P."/>
            <person name="Fernandez M.P."/>
            <person name="Brochier-Armanet C."/>
            <person name="Herrera-Belaroussi A."/>
        </authorList>
    </citation>
    <scope>NUCLEOTIDE SEQUENCE [LARGE SCALE GENOMIC DNA]</scope>
    <source>
        <strain evidence="3 4">AvVan</strain>
    </source>
</reference>
<evidence type="ECO:0000259" key="2">
    <source>
        <dbReference type="Pfam" id="PF13360"/>
    </source>
</evidence>
<feature type="domain" description="Pyrrolo-quinoline quinone repeat" evidence="2">
    <location>
        <begin position="111"/>
        <end position="165"/>
    </location>
</feature>
<dbReference type="Proteomes" id="UP000305282">
    <property type="component" value="Unassembled WGS sequence"/>
</dbReference>
<evidence type="ECO:0000313" key="4">
    <source>
        <dbReference type="Proteomes" id="UP000305282"/>
    </source>
</evidence>